<keyword evidence="6" id="KW-0443">Lipid metabolism</keyword>
<dbReference type="RefSeq" id="WP_303539052.1">
    <property type="nucleotide sequence ID" value="NZ_JAUOQI010000022.1"/>
</dbReference>
<evidence type="ECO:0000259" key="10">
    <source>
        <dbReference type="Pfam" id="PF00108"/>
    </source>
</evidence>
<proteinExistence type="inferred from homology"/>
<dbReference type="GO" id="GO:0006631">
    <property type="term" value="P:fatty acid metabolic process"/>
    <property type="evidence" value="ECO:0007669"/>
    <property type="project" value="UniProtKB-KW"/>
</dbReference>
<evidence type="ECO:0000256" key="1">
    <source>
        <dbReference type="ARBA" id="ARBA00010982"/>
    </source>
</evidence>
<feature type="active site" description="Proton acceptor" evidence="8">
    <location>
        <position position="347"/>
    </location>
</feature>
<feature type="domain" description="Thiolase C-terminal" evidence="11">
    <location>
        <begin position="268"/>
        <end position="389"/>
    </location>
</feature>
<dbReference type="PROSITE" id="PS00098">
    <property type="entry name" value="THIOLASE_1"/>
    <property type="match status" value="1"/>
</dbReference>
<keyword evidence="2" id="KW-0963">Cytoplasm</keyword>
<keyword evidence="5" id="KW-0442">Lipid degradation</keyword>
<dbReference type="InterPro" id="IPR020616">
    <property type="entry name" value="Thiolase_N"/>
</dbReference>
<name>A0AAW7Z7J2_9ALTE</name>
<dbReference type="CDD" id="cd00751">
    <property type="entry name" value="thiolase"/>
    <property type="match status" value="1"/>
</dbReference>
<dbReference type="NCBIfam" id="TIGR01930">
    <property type="entry name" value="AcCoA-C-Actrans"/>
    <property type="match status" value="1"/>
</dbReference>
<dbReference type="EC" id="2.3.1.-" evidence="12"/>
<dbReference type="GO" id="GO:0003988">
    <property type="term" value="F:acetyl-CoA C-acyltransferase activity"/>
    <property type="evidence" value="ECO:0007669"/>
    <property type="project" value="UniProtKB-ARBA"/>
</dbReference>
<keyword evidence="7 9" id="KW-0012">Acyltransferase</keyword>
<feature type="domain" description="Thiolase N-terminal" evidence="10">
    <location>
        <begin position="6"/>
        <end position="261"/>
    </location>
</feature>
<feature type="active site" description="Acyl-thioester intermediate" evidence="8">
    <location>
        <position position="88"/>
    </location>
</feature>
<dbReference type="EMBL" id="JAUOQI010000022">
    <property type="protein sequence ID" value="MDO6579584.1"/>
    <property type="molecule type" value="Genomic_DNA"/>
</dbReference>
<dbReference type="AlphaFoldDB" id="A0AAW7Z7J2"/>
<dbReference type="SUPFAM" id="SSF53901">
    <property type="entry name" value="Thiolase-like"/>
    <property type="match status" value="2"/>
</dbReference>
<dbReference type="Pfam" id="PF02803">
    <property type="entry name" value="Thiolase_C"/>
    <property type="match status" value="1"/>
</dbReference>
<dbReference type="PROSITE" id="PS00099">
    <property type="entry name" value="THIOLASE_3"/>
    <property type="match status" value="1"/>
</dbReference>
<dbReference type="FunFam" id="3.40.47.10:FF:000010">
    <property type="entry name" value="Acetyl-CoA acetyltransferase (Thiolase)"/>
    <property type="match status" value="1"/>
</dbReference>
<dbReference type="Gene3D" id="3.40.47.10">
    <property type="match status" value="2"/>
</dbReference>
<comment type="caution">
    <text evidence="12">The sequence shown here is derived from an EMBL/GenBank/DDBJ whole genome shotgun (WGS) entry which is preliminary data.</text>
</comment>
<evidence type="ECO:0000256" key="5">
    <source>
        <dbReference type="ARBA" id="ARBA00022963"/>
    </source>
</evidence>
<dbReference type="PIRSF" id="PIRSF000429">
    <property type="entry name" value="Ac-CoA_Ac_transf"/>
    <property type="match status" value="1"/>
</dbReference>
<dbReference type="PANTHER" id="PTHR18919">
    <property type="entry name" value="ACETYL-COA C-ACYLTRANSFERASE"/>
    <property type="match status" value="1"/>
</dbReference>
<dbReference type="InterPro" id="IPR020615">
    <property type="entry name" value="Thiolase_acyl_enz_int_AS"/>
</dbReference>
<evidence type="ECO:0000256" key="9">
    <source>
        <dbReference type="RuleBase" id="RU003557"/>
    </source>
</evidence>
<evidence type="ECO:0000313" key="12">
    <source>
        <dbReference type="EMBL" id="MDO6579584.1"/>
    </source>
</evidence>
<evidence type="ECO:0000259" key="11">
    <source>
        <dbReference type="Pfam" id="PF02803"/>
    </source>
</evidence>
<accession>A0AAW7Z7J2</accession>
<keyword evidence="4" id="KW-0276">Fatty acid metabolism</keyword>
<protein>
    <submittedName>
        <fullName evidence="12">Thiolase family protein</fullName>
        <ecNumber evidence="12">2.3.1.-</ecNumber>
    </submittedName>
</protein>
<comment type="similarity">
    <text evidence="1 9">Belongs to the thiolase-like superfamily. Thiolase family.</text>
</comment>
<feature type="active site" description="Proton acceptor" evidence="8">
    <location>
        <position position="377"/>
    </location>
</feature>
<evidence type="ECO:0000256" key="2">
    <source>
        <dbReference type="ARBA" id="ARBA00022490"/>
    </source>
</evidence>
<evidence type="ECO:0000256" key="4">
    <source>
        <dbReference type="ARBA" id="ARBA00022832"/>
    </source>
</evidence>
<dbReference type="InterPro" id="IPR002155">
    <property type="entry name" value="Thiolase"/>
</dbReference>
<dbReference type="InterPro" id="IPR020610">
    <property type="entry name" value="Thiolase_AS"/>
</dbReference>
<dbReference type="Proteomes" id="UP001170717">
    <property type="component" value="Unassembled WGS sequence"/>
</dbReference>
<gene>
    <name evidence="12" type="ORF">Q4527_19455</name>
</gene>
<dbReference type="InterPro" id="IPR016039">
    <property type="entry name" value="Thiolase-like"/>
</dbReference>
<dbReference type="GO" id="GO:0016042">
    <property type="term" value="P:lipid catabolic process"/>
    <property type="evidence" value="ECO:0007669"/>
    <property type="project" value="UniProtKB-KW"/>
</dbReference>
<evidence type="ECO:0000256" key="8">
    <source>
        <dbReference type="PIRSR" id="PIRSR000429-1"/>
    </source>
</evidence>
<organism evidence="12 13">
    <name type="scientific">Alteromonas stellipolaris</name>
    <dbReference type="NCBI Taxonomy" id="233316"/>
    <lineage>
        <taxon>Bacteria</taxon>
        <taxon>Pseudomonadati</taxon>
        <taxon>Pseudomonadota</taxon>
        <taxon>Gammaproteobacteria</taxon>
        <taxon>Alteromonadales</taxon>
        <taxon>Alteromonadaceae</taxon>
        <taxon>Alteromonas/Salinimonas group</taxon>
        <taxon>Alteromonas</taxon>
    </lineage>
</organism>
<dbReference type="InterPro" id="IPR020617">
    <property type="entry name" value="Thiolase_C"/>
</dbReference>
<evidence type="ECO:0000256" key="3">
    <source>
        <dbReference type="ARBA" id="ARBA00022679"/>
    </source>
</evidence>
<dbReference type="Pfam" id="PF00108">
    <property type="entry name" value="Thiolase_N"/>
    <property type="match status" value="1"/>
</dbReference>
<keyword evidence="3 9" id="KW-0808">Transferase</keyword>
<evidence type="ECO:0000256" key="7">
    <source>
        <dbReference type="ARBA" id="ARBA00023315"/>
    </source>
</evidence>
<reference evidence="12" key="1">
    <citation type="submission" date="2023-07" db="EMBL/GenBank/DDBJ databases">
        <title>Genome content predicts the carbon catabolic preferences of heterotrophic bacteria.</title>
        <authorList>
            <person name="Gralka M."/>
        </authorList>
    </citation>
    <scope>NUCLEOTIDE SEQUENCE</scope>
    <source>
        <strain evidence="12">F2M12</strain>
    </source>
</reference>
<evidence type="ECO:0000313" key="13">
    <source>
        <dbReference type="Proteomes" id="UP001170717"/>
    </source>
</evidence>
<dbReference type="PANTHER" id="PTHR18919:SF164">
    <property type="entry name" value="ACETYL-COA ACETYLTRANSFERASE"/>
    <property type="match status" value="1"/>
</dbReference>
<sequence>MSSETVVIVAAKRTPMGGFNGSLSGVAATELGATAIKSVCDTFDVNQVDEVIMGCVLPAGLGQAPARQASLGAGLPLSAGVTTINKVCGSGLKAVMLAHDLIKAGSAEVVVAGGFESMSNAPYMLPKARTGYRMGHGQVLDHMMLDGLENAYDGKAMGCFAQDTADAENITRTQMDEFALNSLSKANEAINSGSFKDEIVNVTISGRKGDVVVDTDEGPGSARPEKIPSLRPAFKKDGTVTAANSSSISDGAAALLVMSESKAQALGLTPLAKVVAHATHSIEPENFTVAPVGAMENVLSKAGWSKDEVDLFEINEAFAMVTMLAVQKLGLDERRVNVKGGACALGHPIGASGARILVTLLHALNQKKANKGIASLCIGGGEGVALAVEML</sequence>
<evidence type="ECO:0000256" key="6">
    <source>
        <dbReference type="ARBA" id="ARBA00023098"/>
    </source>
</evidence>